<keyword evidence="9" id="KW-0472">Membrane</keyword>
<dbReference type="InterPro" id="IPR036890">
    <property type="entry name" value="HATPase_C_sf"/>
</dbReference>
<evidence type="ECO:0000256" key="1">
    <source>
        <dbReference type="ARBA" id="ARBA00000085"/>
    </source>
</evidence>
<dbReference type="InterPro" id="IPR011495">
    <property type="entry name" value="Sig_transdc_His_kin_sub2_dim/P"/>
</dbReference>
<evidence type="ECO:0000256" key="2">
    <source>
        <dbReference type="ARBA" id="ARBA00012438"/>
    </source>
</evidence>
<evidence type="ECO:0000259" key="10">
    <source>
        <dbReference type="SMART" id="SM00911"/>
    </source>
</evidence>
<evidence type="ECO:0000313" key="11">
    <source>
        <dbReference type="EMBL" id="TYB81269.1"/>
    </source>
</evidence>
<evidence type="ECO:0000256" key="6">
    <source>
        <dbReference type="ARBA" id="ARBA00022777"/>
    </source>
</evidence>
<keyword evidence="9" id="KW-0812">Transmembrane</keyword>
<dbReference type="Gene3D" id="3.30.450.20">
    <property type="entry name" value="PAS domain"/>
    <property type="match status" value="2"/>
</dbReference>
<dbReference type="PANTHER" id="PTHR41523">
    <property type="entry name" value="TWO-COMPONENT SYSTEM SENSOR PROTEIN"/>
    <property type="match status" value="1"/>
</dbReference>
<dbReference type="AlphaFoldDB" id="A0A5D0RJH4"/>
<keyword evidence="4" id="KW-0808">Transferase</keyword>
<dbReference type="PANTHER" id="PTHR41523:SF8">
    <property type="entry name" value="ETHYLENE RESPONSE SENSOR PROTEIN"/>
    <property type="match status" value="1"/>
</dbReference>
<protein>
    <recommendedName>
        <fullName evidence="2">histidine kinase</fullName>
        <ecNumber evidence="2">2.7.13.3</ecNumber>
    </recommendedName>
</protein>
<dbReference type="GO" id="GO:0005524">
    <property type="term" value="F:ATP binding"/>
    <property type="evidence" value="ECO:0007669"/>
    <property type="project" value="UniProtKB-KW"/>
</dbReference>
<evidence type="ECO:0000256" key="4">
    <source>
        <dbReference type="ARBA" id="ARBA00022679"/>
    </source>
</evidence>
<evidence type="ECO:0000313" key="12">
    <source>
        <dbReference type="Proteomes" id="UP000322080"/>
    </source>
</evidence>
<name>A0A5D0RJH4_9RHOB</name>
<evidence type="ECO:0000256" key="7">
    <source>
        <dbReference type="ARBA" id="ARBA00022840"/>
    </source>
</evidence>
<dbReference type="CDD" id="cd18773">
    <property type="entry name" value="PDC1_HK_sensor"/>
    <property type="match status" value="1"/>
</dbReference>
<dbReference type="EMBL" id="VSIY01000006">
    <property type="protein sequence ID" value="TYB81269.1"/>
    <property type="molecule type" value="Genomic_DNA"/>
</dbReference>
<gene>
    <name evidence="11" type="ORF">FVF75_09070</name>
</gene>
<dbReference type="EC" id="2.7.13.3" evidence="2"/>
<sequence length="642" mass="69461">MTLRNGGTPPRNNCADPALPIIMGRFCHAVGKGIERATGQYKPVGRRVGGRMTAPGDTQDGRPPLADPGAEPPEPGPHRSLLAMVALFLTVAILPVGLIAVSKVREVRERVEISQYEQIRTLTARAVQPERDAITAAFGLAKGLASAVALLDPDEARCSQIMAQSTFSIPDLLFVGFVREGGWSRCNNLGRTFDFTDQPQTRELFDNKKPKVMFTPAGGASGRAVVIVAQPVNAPDDSFLGFISLSLPVTSMAAARERHSIPDALDLVTFNDTGEVLTADMMNQPLADVLPRGLALETLGELAPKSFATETEAGERRLFLVTTIYPGRAFALASFSPERGVLTPGSPERTTIVTTLAMWLAGVVVALIGFYLLAVRPLETLGTRMRHFAGGRRVLEDVDRPSALREFETINRTFVQMARKIIRDEADLENALYEREALLREVHHRVKNNLQLISSILNMEQRQTDTPEVRQKLTRLQGRLSGLASVYRELYESETFSSVRIDRLLDALLRQLSPSSGDGADGVRISLSLDPVTLVPDQAAQLALLSVEAFSNALEHHAPDADGVNAIAVNLRDGPDDWVTLEVVNSAAAAHGTPTQVSLGARLIDAFALQLGGSAERDASPGRYSVTVRFRRAAASDDSATV</sequence>
<dbReference type="InterPro" id="IPR011102">
    <property type="entry name" value="Sig_transdc_His_kinase_HWE"/>
</dbReference>
<dbReference type="Pfam" id="PF07568">
    <property type="entry name" value="HisKA_2"/>
    <property type="match status" value="1"/>
</dbReference>
<feature type="region of interest" description="Disordered" evidence="8">
    <location>
        <begin position="41"/>
        <end position="77"/>
    </location>
</feature>
<organism evidence="11 12">
    <name type="scientific">Maritimibacter fusiformis</name>
    <dbReference type="NCBI Taxonomy" id="2603819"/>
    <lineage>
        <taxon>Bacteria</taxon>
        <taxon>Pseudomonadati</taxon>
        <taxon>Pseudomonadota</taxon>
        <taxon>Alphaproteobacteria</taxon>
        <taxon>Rhodobacterales</taxon>
        <taxon>Roseobacteraceae</taxon>
        <taxon>Maritimibacter</taxon>
    </lineage>
</organism>
<keyword evidence="5" id="KW-0547">Nucleotide-binding</keyword>
<dbReference type="Proteomes" id="UP000322080">
    <property type="component" value="Unassembled WGS sequence"/>
</dbReference>
<dbReference type="SMART" id="SM00911">
    <property type="entry name" value="HWE_HK"/>
    <property type="match status" value="1"/>
</dbReference>
<feature type="domain" description="Signal transduction histidine kinase HWE region" evidence="10">
    <location>
        <begin position="441"/>
        <end position="531"/>
    </location>
</feature>
<evidence type="ECO:0000256" key="5">
    <source>
        <dbReference type="ARBA" id="ARBA00022741"/>
    </source>
</evidence>
<keyword evidence="7" id="KW-0067">ATP-binding</keyword>
<keyword evidence="3" id="KW-0597">Phosphoprotein</keyword>
<keyword evidence="9" id="KW-1133">Transmembrane helix</keyword>
<accession>A0A5D0RJH4</accession>
<proteinExistence type="predicted"/>
<feature type="transmembrane region" description="Helical" evidence="9">
    <location>
        <begin position="356"/>
        <end position="375"/>
    </location>
</feature>
<evidence type="ECO:0000256" key="8">
    <source>
        <dbReference type="SAM" id="MobiDB-lite"/>
    </source>
</evidence>
<dbReference type="GO" id="GO:0004673">
    <property type="term" value="F:protein histidine kinase activity"/>
    <property type="evidence" value="ECO:0007669"/>
    <property type="project" value="UniProtKB-EC"/>
</dbReference>
<dbReference type="Gene3D" id="3.30.565.10">
    <property type="entry name" value="Histidine kinase-like ATPase, C-terminal domain"/>
    <property type="match status" value="1"/>
</dbReference>
<reference evidence="11 12" key="1">
    <citation type="submission" date="2019-08" db="EMBL/GenBank/DDBJ databases">
        <title>Identification of a novel species of the genus Boseongicola.</title>
        <authorList>
            <person name="Zhang X.-Q."/>
        </authorList>
    </citation>
    <scope>NUCLEOTIDE SEQUENCE [LARGE SCALE GENOMIC DNA]</scope>
    <source>
        <strain evidence="11 12">HY14</strain>
    </source>
</reference>
<comment type="catalytic activity">
    <reaction evidence="1">
        <text>ATP + protein L-histidine = ADP + protein N-phospho-L-histidine.</text>
        <dbReference type="EC" id="2.7.13.3"/>
    </reaction>
</comment>
<evidence type="ECO:0000256" key="3">
    <source>
        <dbReference type="ARBA" id="ARBA00022553"/>
    </source>
</evidence>
<feature type="transmembrane region" description="Helical" evidence="9">
    <location>
        <begin position="81"/>
        <end position="101"/>
    </location>
</feature>
<keyword evidence="12" id="KW-1185">Reference proteome</keyword>
<comment type="caution">
    <text evidence="11">The sequence shown here is derived from an EMBL/GenBank/DDBJ whole genome shotgun (WGS) entry which is preliminary data.</text>
</comment>
<evidence type="ECO:0000256" key="9">
    <source>
        <dbReference type="SAM" id="Phobius"/>
    </source>
</evidence>
<keyword evidence="6" id="KW-0418">Kinase</keyword>